<dbReference type="SMR" id="A0A7M7H4M4"/>
<keyword evidence="5" id="KW-0808">Transferase</keyword>
<keyword evidence="4" id="KW-0489">Methyltransferase</keyword>
<accession>A0A7M7H4M4</accession>
<evidence type="ECO:0000256" key="6">
    <source>
        <dbReference type="ARBA" id="ARBA00022691"/>
    </source>
</evidence>
<dbReference type="AlphaFoldDB" id="A0A7M7H4M4"/>
<evidence type="ECO:0000256" key="4">
    <source>
        <dbReference type="ARBA" id="ARBA00022603"/>
    </source>
</evidence>
<dbReference type="KEGG" id="nvi:103316358"/>
<keyword evidence="11" id="KW-1185">Reference proteome</keyword>
<dbReference type="InterPro" id="IPR039977">
    <property type="entry name" value="Suv4-20/Set9"/>
</dbReference>
<dbReference type="PANTHER" id="PTHR12977:SF4">
    <property type="entry name" value="HISTONE-LYSINE N-METHYLTRANSFERASE KMT5B"/>
    <property type="match status" value="1"/>
</dbReference>
<dbReference type="GeneID" id="103316358"/>
<keyword evidence="7" id="KW-0156">Chromatin regulator</keyword>
<dbReference type="InParanoid" id="A0A7M7H4M4"/>
<dbReference type="Gene3D" id="1.10.10.1700">
    <property type="entry name" value="Histone-lysine N-methyltransferase"/>
    <property type="match status" value="1"/>
</dbReference>
<dbReference type="GO" id="GO:0042799">
    <property type="term" value="F:histone H4K20 methyltransferase activity"/>
    <property type="evidence" value="ECO:0007669"/>
    <property type="project" value="TreeGrafter"/>
</dbReference>
<dbReference type="PANTHER" id="PTHR12977">
    <property type="entry name" value="SUPPRESSOR OF VARIEGATION 4-20-RELATED"/>
    <property type="match status" value="1"/>
</dbReference>
<keyword evidence="3" id="KW-0158">Chromosome</keyword>
<evidence type="ECO:0000256" key="1">
    <source>
        <dbReference type="ARBA" id="ARBA00004123"/>
    </source>
</evidence>
<evidence type="ECO:0000313" key="11">
    <source>
        <dbReference type="Proteomes" id="UP000002358"/>
    </source>
</evidence>
<dbReference type="EnsemblMetazoa" id="XM_008209676">
    <property type="protein sequence ID" value="XP_008207898"/>
    <property type="gene ID" value="LOC103316358"/>
</dbReference>
<evidence type="ECO:0000313" key="10">
    <source>
        <dbReference type="EnsemblMetazoa" id="XP_008207898"/>
    </source>
</evidence>
<evidence type="ECO:0000256" key="8">
    <source>
        <dbReference type="ARBA" id="ARBA00023242"/>
    </source>
</evidence>
<reference evidence="10" key="1">
    <citation type="submission" date="2021-01" db="UniProtKB">
        <authorList>
            <consortium name="EnsemblMetazoa"/>
        </authorList>
    </citation>
    <scope>IDENTIFICATION</scope>
</reference>
<sequence length="397" mass="45541">MSEEHSTFQMMTLMDDIAKALIIDPYLNVKVSKVGLIMDVEDIICCPTSNFMSTTLKQFTETLNYDKTVQTLLTCLNDQIFSIIYEEYLRSHMVWYLKVLDSSNGFLVTKTSQYKGQENQVKIVASKAVSKNTKVDVLYGNYVKISPQEETLLKKLNSDFSIMYSLMYKCSTILLGTIAFINHDCNENSAYYSLKANKVKIITTKNIEIGDEVTVRYSNDFFGPNNESYDGSLTKKEQRQVSDKRDNAGLAYNNNLYGNLINFLKKSKKFDLENIEAIDPSDITICEIANKIYKEKHKKNNLALLNFMTKYKTSILNDVKNDTTDIIAPEKKNTELYETKLIEVSILHCHEDFFNCIFKCKPLDLKFFSSEPALASRVRLGIDCRTIAERFCQGNDF</sequence>
<keyword evidence="8" id="KW-0539">Nucleus</keyword>
<organism evidence="10 11">
    <name type="scientific">Nasonia vitripennis</name>
    <name type="common">Parasitic wasp</name>
    <dbReference type="NCBI Taxonomy" id="7425"/>
    <lineage>
        <taxon>Eukaryota</taxon>
        <taxon>Metazoa</taxon>
        <taxon>Ecdysozoa</taxon>
        <taxon>Arthropoda</taxon>
        <taxon>Hexapoda</taxon>
        <taxon>Insecta</taxon>
        <taxon>Pterygota</taxon>
        <taxon>Neoptera</taxon>
        <taxon>Endopterygota</taxon>
        <taxon>Hymenoptera</taxon>
        <taxon>Apocrita</taxon>
        <taxon>Proctotrupomorpha</taxon>
        <taxon>Chalcidoidea</taxon>
        <taxon>Pteromalidae</taxon>
        <taxon>Pteromalinae</taxon>
        <taxon>Nasonia</taxon>
    </lineage>
</organism>
<dbReference type="GO" id="GO:0005694">
    <property type="term" value="C:chromosome"/>
    <property type="evidence" value="ECO:0007669"/>
    <property type="project" value="UniProtKB-SubCell"/>
</dbReference>
<evidence type="ECO:0000256" key="7">
    <source>
        <dbReference type="ARBA" id="ARBA00022853"/>
    </source>
</evidence>
<feature type="domain" description="SET" evidence="9">
    <location>
        <begin position="104"/>
        <end position="218"/>
    </location>
</feature>
<dbReference type="RefSeq" id="XP_008207898.1">
    <property type="nucleotide sequence ID" value="XM_008209676.1"/>
</dbReference>
<evidence type="ECO:0000256" key="5">
    <source>
        <dbReference type="ARBA" id="ARBA00022679"/>
    </source>
</evidence>
<protein>
    <recommendedName>
        <fullName evidence="9">SET domain-containing protein</fullName>
    </recommendedName>
</protein>
<evidence type="ECO:0000259" key="9">
    <source>
        <dbReference type="PROSITE" id="PS50280"/>
    </source>
</evidence>
<proteinExistence type="predicted"/>
<dbReference type="InterPro" id="IPR041938">
    <property type="entry name" value="Hist-Lys_N-MTase_N"/>
</dbReference>
<keyword evidence="6" id="KW-0949">S-adenosyl-L-methionine</keyword>
<comment type="subcellular location">
    <subcellularLocation>
        <location evidence="2">Chromosome</location>
    </subcellularLocation>
    <subcellularLocation>
        <location evidence="1">Nucleus</location>
    </subcellularLocation>
</comment>
<dbReference type="InterPro" id="IPR001214">
    <property type="entry name" value="SET_dom"/>
</dbReference>
<dbReference type="Proteomes" id="UP000002358">
    <property type="component" value="Unassembled WGS sequence"/>
</dbReference>
<dbReference type="GO" id="GO:0005634">
    <property type="term" value="C:nucleus"/>
    <property type="evidence" value="ECO:0007669"/>
    <property type="project" value="UniProtKB-SubCell"/>
</dbReference>
<dbReference type="SUPFAM" id="SSF82199">
    <property type="entry name" value="SET domain"/>
    <property type="match status" value="1"/>
</dbReference>
<evidence type="ECO:0000256" key="2">
    <source>
        <dbReference type="ARBA" id="ARBA00004286"/>
    </source>
</evidence>
<dbReference type="InterPro" id="IPR046341">
    <property type="entry name" value="SET_dom_sf"/>
</dbReference>
<evidence type="ECO:0000256" key="3">
    <source>
        <dbReference type="ARBA" id="ARBA00022454"/>
    </source>
</evidence>
<dbReference type="OrthoDB" id="6616761at2759"/>
<dbReference type="PROSITE" id="PS50280">
    <property type="entry name" value="SET"/>
    <property type="match status" value="1"/>
</dbReference>
<dbReference type="Pfam" id="PF00856">
    <property type="entry name" value="SET"/>
    <property type="match status" value="1"/>
</dbReference>
<dbReference type="GO" id="GO:0032259">
    <property type="term" value="P:methylation"/>
    <property type="evidence" value="ECO:0007669"/>
    <property type="project" value="UniProtKB-KW"/>
</dbReference>
<name>A0A7M7H4M4_NASVI</name>
<dbReference type="Gene3D" id="2.170.270.10">
    <property type="entry name" value="SET domain"/>
    <property type="match status" value="1"/>
</dbReference>